<accession>A0A0S7WUR0</accession>
<dbReference type="PANTHER" id="PTHR21240">
    <property type="entry name" value="2-AMINO-3-CARBOXYLMUCONATE-6-SEMIALDEHYDE DECARBOXYLASE"/>
    <property type="match status" value="1"/>
</dbReference>
<dbReference type="Gene3D" id="3.20.20.140">
    <property type="entry name" value="Metal-dependent hydrolases"/>
    <property type="match status" value="1"/>
</dbReference>
<organism evidence="3 4">
    <name type="scientific">candidate division TA06 bacterium DG_24</name>
    <dbReference type="NCBI Taxonomy" id="1703770"/>
    <lineage>
        <taxon>Bacteria</taxon>
        <taxon>Bacteria division TA06</taxon>
    </lineage>
</organism>
<feature type="domain" description="Amidohydrolase-related" evidence="2">
    <location>
        <begin position="3"/>
        <end position="245"/>
    </location>
</feature>
<name>A0A0S7WUR0_UNCT6</name>
<dbReference type="GO" id="GO:0016831">
    <property type="term" value="F:carboxy-lyase activity"/>
    <property type="evidence" value="ECO:0007669"/>
    <property type="project" value="InterPro"/>
</dbReference>
<dbReference type="InterPro" id="IPR032465">
    <property type="entry name" value="ACMSD"/>
</dbReference>
<dbReference type="InterPro" id="IPR032466">
    <property type="entry name" value="Metal_Hydrolase"/>
</dbReference>
<evidence type="ECO:0000313" key="3">
    <source>
        <dbReference type="EMBL" id="KPJ53912.1"/>
    </source>
</evidence>
<dbReference type="InterPro" id="IPR006680">
    <property type="entry name" value="Amidohydro-rel"/>
</dbReference>
<dbReference type="Proteomes" id="UP000052008">
    <property type="component" value="Unassembled WGS sequence"/>
</dbReference>
<gene>
    <name evidence="3" type="ORF">AMJ39_02675</name>
</gene>
<comment type="caution">
    <text evidence="3">The sequence shown here is derived from an EMBL/GenBank/DDBJ whole genome shotgun (WGS) entry which is preliminary data.</text>
</comment>
<dbReference type="GO" id="GO:0016787">
    <property type="term" value="F:hydrolase activity"/>
    <property type="evidence" value="ECO:0007669"/>
    <property type="project" value="InterPro"/>
</dbReference>
<dbReference type="SUPFAM" id="SSF51556">
    <property type="entry name" value="Metallo-dependent hydrolases"/>
    <property type="match status" value="1"/>
</dbReference>
<dbReference type="GO" id="GO:0019748">
    <property type="term" value="P:secondary metabolic process"/>
    <property type="evidence" value="ECO:0007669"/>
    <property type="project" value="TreeGrafter"/>
</dbReference>
<dbReference type="EMBL" id="LIZS01000010">
    <property type="protein sequence ID" value="KPJ53912.1"/>
    <property type="molecule type" value="Genomic_DNA"/>
</dbReference>
<dbReference type="Pfam" id="PF04909">
    <property type="entry name" value="Amidohydro_2"/>
    <property type="match status" value="1"/>
</dbReference>
<evidence type="ECO:0000259" key="2">
    <source>
        <dbReference type="Pfam" id="PF04909"/>
    </source>
</evidence>
<evidence type="ECO:0000256" key="1">
    <source>
        <dbReference type="ARBA" id="ARBA00023239"/>
    </source>
</evidence>
<dbReference type="STRING" id="1703770.AMJ39_02675"/>
<dbReference type="GO" id="GO:0005737">
    <property type="term" value="C:cytoplasm"/>
    <property type="evidence" value="ECO:0007669"/>
    <property type="project" value="TreeGrafter"/>
</dbReference>
<sequence>MNIDGHVHLGRWSDERFFGVEASIDDVERALIGAGLDGAAVTATDLRRNDSVLSSLDRARERGSASEVRVRYWFFPWVDVNDVGMMDFVGHHIDRIDGLKFHPSFDRTPATDRRYLPYVELAAEHALPVLLHCGRWQEMASYKFGIELASAHPGVDFILAHMGGDDPRLRIACVEDVAAGDLPNVYLDLAGVREYWCLERALDRVGSERLIFGSDFPLGHPRVYRALIDVLDLPDEVEAAVMGRNLLGLLSKRRMSE</sequence>
<dbReference type="PANTHER" id="PTHR21240:SF28">
    <property type="entry name" value="ISO-OROTATE DECARBOXYLASE (EUROFUNG)"/>
    <property type="match status" value="1"/>
</dbReference>
<keyword evidence="1" id="KW-0456">Lyase</keyword>
<reference evidence="3 4" key="1">
    <citation type="journal article" date="2015" name="Microbiome">
        <title>Genomic resolution of linkages in carbon, nitrogen, and sulfur cycling among widespread estuary sediment bacteria.</title>
        <authorList>
            <person name="Baker B.J."/>
            <person name="Lazar C.S."/>
            <person name="Teske A.P."/>
            <person name="Dick G.J."/>
        </authorList>
    </citation>
    <scope>NUCLEOTIDE SEQUENCE [LARGE SCALE GENOMIC DNA]</scope>
    <source>
        <strain evidence="3">DG_24</strain>
    </source>
</reference>
<protein>
    <recommendedName>
        <fullName evidence="2">Amidohydrolase-related domain-containing protein</fullName>
    </recommendedName>
</protein>
<evidence type="ECO:0000313" key="4">
    <source>
        <dbReference type="Proteomes" id="UP000052008"/>
    </source>
</evidence>
<proteinExistence type="predicted"/>
<dbReference type="AlphaFoldDB" id="A0A0S7WUR0"/>